<evidence type="ECO:0000313" key="6">
    <source>
        <dbReference type="Proteomes" id="UP001152766"/>
    </source>
</evidence>
<dbReference type="AlphaFoldDB" id="A0A9X4LCK8"/>
<dbReference type="EC" id="2.7.7.65" evidence="1"/>
<reference evidence="5" key="1">
    <citation type="submission" date="2019-02" db="EMBL/GenBank/DDBJ databases">
        <title>Draft genome of the type strain Pelomonas aquatica CCUG 52575T.</title>
        <authorList>
            <person name="Gomila M."/>
            <person name="Lalucat J."/>
        </authorList>
    </citation>
    <scope>NUCLEOTIDE SEQUENCE</scope>
    <source>
        <strain evidence="5">CCUG 52575</strain>
    </source>
</reference>
<dbReference type="PANTHER" id="PTHR45138">
    <property type="entry name" value="REGULATORY COMPONENTS OF SENSORY TRANSDUCTION SYSTEM"/>
    <property type="match status" value="1"/>
</dbReference>
<organism evidence="5 6">
    <name type="scientific">Pelomonas aquatica</name>
    <dbReference type="NCBI Taxonomy" id="431058"/>
    <lineage>
        <taxon>Bacteria</taxon>
        <taxon>Pseudomonadati</taxon>
        <taxon>Pseudomonadota</taxon>
        <taxon>Betaproteobacteria</taxon>
        <taxon>Burkholderiales</taxon>
        <taxon>Sphaerotilaceae</taxon>
        <taxon>Roseateles</taxon>
    </lineage>
</organism>
<dbReference type="GO" id="GO:0043709">
    <property type="term" value="P:cell adhesion involved in single-species biofilm formation"/>
    <property type="evidence" value="ECO:0007669"/>
    <property type="project" value="TreeGrafter"/>
</dbReference>
<dbReference type="PROSITE" id="PS50887">
    <property type="entry name" value="GGDEF"/>
    <property type="match status" value="1"/>
</dbReference>
<keyword evidence="3" id="KW-0175">Coiled coil</keyword>
<dbReference type="EMBL" id="SGUG01000001">
    <property type="protein sequence ID" value="MDG0861007.1"/>
    <property type="molecule type" value="Genomic_DNA"/>
</dbReference>
<comment type="caution">
    <text evidence="5">The sequence shown here is derived from an EMBL/GenBank/DDBJ whole genome shotgun (WGS) entry which is preliminary data.</text>
</comment>
<evidence type="ECO:0000256" key="1">
    <source>
        <dbReference type="ARBA" id="ARBA00012528"/>
    </source>
</evidence>
<dbReference type="InterPro" id="IPR050469">
    <property type="entry name" value="Diguanylate_Cyclase"/>
</dbReference>
<dbReference type="GO" id="GO:1902201">
    <property type="term" value="P:negative regulation of bacterial-type flagellum-dependent cell motility"/>
    <property type="evidence" value="ECO:0007669"/>
    <property type="project" value="TreeGrafter"/>
</dbReference>
<dbReference type="InterPro" id="IPR000160">
    <property type="entry name" value="GGDEF_dom"/>
</dbReference>
<dbReference type="SUPFAM" id="SSF55073">
    <property type="entry name" value="Nucleotide cyclase"/>
    <property type="match status" value="1"/>
</dbReference>
<accession>A0A9X4LCK8</accession>
<dbReference type="Proteomes" id="UP001152766">
    <property type="component" value="Unassembled WGS sequence"/>
</dbReference>
<dbReference type="CDD" id="cd01949">
    <property type="entry name" value="GGDEF"/>
    <property type="match status" value="1"/>
</dbReference>
<gene>
    <name evidence="5" type="ORF">EXJ73_00770</name>
</gene>
<evidence type="ECO:0000313" key="5">
    <source>
        <dbReference type="EMBL" id="MDG0861007.1"/>
    </source>
</evidence>
<dbReference type="InterPro" id="IPR029787">
    <property type="entry name" value="Nucleotide_cyclase"/>
</dbReference>
<comment type="catalytic activity">
    <reaction evidence="2">
        <text>2 GTP = 3',3'-c-di-GMP + 2 diphosphate</text>
        <dbReference type="Rhea" id="RHEA:24898"/>
        <dbReference type="ChEBI" id="CHEBI:33019"/>
        <dbReference type="ChEBI" id="CHEBI:37565"/>
        <dbReference type="ChEBI" id="CHEBI:58805"/>
        <dbReference type="EC" id="2.7.7.65"/>
    </reaction>
</comment>
<evidence type="ECO:0000256" key="3">
    <source>
        <dbReference type="SAM" id="Coils"/>
    </source>
</evidence>
<dbReference type="Gene3D" id="3.30.70.270">
    <property type="match status" value="1"/>
</dbReference>
<sequence>MHSSRLAGLLGGRPDSWGGAALLGPSAPHYSPPRYPRKCAGFAARALRPDQNDFMPMTVAPTAMQPQPGSLAQWLAAHAELGGETLEGLVALIEPLGSQAAIKAVSSGRYLFASAGLAEMFECAAVVGHTDAELLRADETTALRRVEQTVMAQRHPVVSEHKLEINGRRREFGVTRLALGQDFLLSVWHERTEERHREAHLQRALAQIEQQQNAIEQIRRELQQGSGRDDASGLYMRPQFDDQLLREIDLSTREHREFALVVIALDVTQSVTGLGDEAQQRLLEGMGRMLRANTRAMDSACRIGPQRFAVLLSGVGLATAHARMEQLRRQCAAQIVVLNGQDLGLSISMGVSSFPHTASRQDELMTASESAVHEAQRRGGNQVVLASIAFG</sequence>
<feature type="domain" description="GGDEF" evidence="4">
    <location>
        <begin position="256"/>
        <end position="388"/>
    </location>
</feature>
<dbReference type="Pfam" id="PF00990">
    <property type="entry name" value="GGDEF"/>
    <property type="match status" value="1"/>
</dbReference>
<feature type="coiled-coil region" evidence="3">
    <location>
        <begin position="201"/>
        <end position="228"/>
    </location>
</feature>
<dbReference type="Gene3D" id="3.30.450.20">
    <property type="entry name" value="PAS domain"/>
    <property type="match status" value="1"/>
</dbReference>
<keyword evidence="6" id="KW-1185">Reference proteome</keyword>
<dbReference type="PANTHER" id="PTHR45138:SF9">
    <property type="entry name" value="DIGUANYLATE CYCLASE DGCM-RELATED"/>
    <property type="match status" value="1"/>
</dbReference>
<dbReference type="GO" id="GO:0052621">
    <property type="term" value="F:diguanylate cyclase activity"/>
    <property type="evidence" value="ECO:0007669"/>
    <property type="project" value="UniProtKB-EC"/>
</dbReference>
<evidence type="ECO:0000259" key="4">
    <source>
        <dbReference type="PROSITE" id="PS50887"/>
    </source>
</evidence>
<dbReference type="InterPro" id="IPR043128">
    <property type="entry name" value="Rev_trsase/Diguanyl_cyclase"/>
</dbReference>
<dbReference type="NCBIfam" id="TIGR00254">
    <property type="entry name" value="GGDEF"/>
    <property type="match status" value="1"/>
</dbReference>
<dbReference type="GO" id="GO:0005886">
    <property type="term" value="C:plasma membrane"/>
    <property type="evidence" value="ECO:0007669"/>
    <property type="project" value="TreeGrafter"/>
</dbReference>
<evidence type="ECO:0000256" key="2">
    <source>
        <dbReference type="ARBA" id="ARBA00034247"/>
    </source>
</evidence>
<name>A0A9X4LCK8_9BURK</name>
<proteinExistence type="predicted"/>
<dbReference type="SMART" id="SM00267">
    <property type="entry name" value="GGDEF"/>
    <property type="match status" value="1"/>
</dbReference>
<protein>
    <recommendedName>
        <fullName evidence="1">diguanylate cyclase</fullName>
        <ecNumber evidence="1">2.7.7.65</ecNumber>
    </recommendedName>
</protein>